<feature type="transmembrane region" description="Helical" evidence="2">
    <location>
        <begin position="268"/>
        <end position="288"/>
    </location>
</feature>
<feature type="transmembrane region" description="Helical" evidence="2">
    <location>
        <begin position="181"/>
        <end position="200"/>
    </location>
</feature>
<keyword evidence="2" id="KW-1133">Transmembrane helix</keyword>
<accession>A0A1S8D352</accession>
<feature type="domain" description="EamA" evidence="3">
    <location>
        <begin position="42"/>
        <end position="172"/>
    </location>
</feature>
<feature type="transmembrane region" description="Helical" evidence="2">
    <location>
        <begin position="72"/>
        <end position="93"/>
    </location>
</feature>
<gene>
    <name evidence="4" type="ORF">APZ41_012880</name>
    <name evidence="5" type="ORF">NCTC13291_03913</name>
</gene>
<feature type="domain" description="EamA" evidence="3">
    <location>
        <begin position="181"/>
        <end position="306"/>
    </location>
</feature>
<reference evidence="5 7" key="2">
    <citation type="submission" date="2018-06" db="EMBL/GenBank/DDBJ databases">
        <authorList>
            <consortium name="Pathogen Informatics"/>
            <person name="Doyle S."/>
        </authorList>
    </citation>
    <scope>NUCLEOTIDE SEQUENCE [LARGE SCALE GENOMIC DNA]</scope>
    <source>
        <strain evidence="5 7">NCTC13291</strain>
    </source>
</reference>
<feature type="transmembrane region" description="Helical" evidence="2">
    <location>
        <begin position="294"/>
        <end position="312"/>
    </location>
</feature>
<dbReference type="InterPro" id="IPR037185">
    <property type="entry name" value="EmrE-like"/>
</dbReference>
<dbReference type="RefSeq" id="WP_019462099.1">
    <property type="nucleotide sequence ID" value="NZ_AP031463.1"/>
</dbReference>
<dbReference type="GeneID" id="99631300"/>
<feature type="transmembrane region" description="Helical" evidence="2">
    <location>
        <begin position="212"/>
        <end position="230"/>
    </location>
</feature>
<feature type="region of interest" description="Disordered" evidence="1">
    <location>
        <begin position="1"/>
        <end position="28"/>
    </location>
</feature>
<name>A0A1S8D352_9PROT</name>
<organism evidence="4 6">
    <name type="scientific">Roseomonas mucosa</name>
    <dbReference type="NCBI Taxonomy" id="207340"/>
    <lineage>
        <taxon>Bacteria</taxon>
        <taxon>Pseudomonadati</taxon>
        <taxon>Pseudomonadota</taxon>
        <taxon>Alphaproteobacteria</taxon>
        <taxon>Acetobacterales</taxon>
        <taxon>Roseomonadaceae</taxon>
        <taxon>Roseomonas</taxon>
    </lineage>
</organism>
<feature type="transmembrane region" description="Helical" evidence="2">
    <location>
        <begin position="105"/>
        <end position="126"/>
    </location>
</feature>
<evidence type="ECO:0000256" key="1">
    <source>
        <dbReference type="SAM" id="MobiDB-lite"/>
    </source>
</evidence>
<keyword evidence="2" id="KW-0472">Membrane</keyword>
<dbReference type="EMBL" id="LLWF02000042">
    <property type="protein sequence ID" value="ONH82762.1"/>
    <property type="molecule type" value="Genomic_DNA"/>
</dbReference>
<feature type="transmembrane region" description="Helical" evidence="2">
    <location>
        <begin position="157"/>
        <end position="175"/>
    </location>
</feature>
<protein>
    <submittedName>
        <fullName evidence="4">EamA family transporter</fullName>
    </submittedName>
    <submittedName>
        <fullName evidence="5">Predicted permease, DMT superfamily</fullName>
    </submittedName>
</protein>
<dbReference type="EMBL" id="UGVN01000002">
    <property type="protein sequence ID" value="SUE95030.1"/>
    <property type="molecule type" value="Genomic_DNA"/>
</dbReference>
<dbReference type="Proteomes" id="UP000054844">
    <property type="component" value="Unassembled WGS sequence"/>
</dbReference>
<dbReference type="SUPFAM" id="SSF103481">
    <property type="entry name" value="Multidrug resistance efflux transporter EmrE"/>
    <property type="match status" value="2"/>
</dbReference>
<dbReference type="Pfam" id="PF00892">
    <property type="entry name" value="EamA"/>
    <property type="match status" value="2"/>
</dbReference>
<evidence type="ECO:0000313" key="6">
    <source>
        <dbReference type="Proteomes" id="UP000054844"/>
    </source>
</evidence>
<feature type="compositionally biased region" description="Acidic residues" evidence="1">
    <location>
        <begin position="1"/>
        <end position="10"/>
    </location>
</feature>
<feature type="transmembrane region" description="Helical" evidence="2">
    <location>
        <begin position="242"/>
        <end position="261"/>
    </location>
</feature>
<reference evidence="4 6" key="1">
    <citation type="submission" date="2016-12" db="EMBL/GenBank/DDBJ databases">
        <title>Draft genome sequence of Roseomonas mucosa strain AU37, isolated from a peripheral intravenous catheter.</title>
        <authorList>
            <person name="Choudhury M.A."/>
            <person name="Sidjabat H.E."/>
            <person name="Wailan A.M."/>
            <person name="Zhang L."/>
            <person name="Marsh N.M."/>
            <person name="Rickard C.M."/>
            <person name="Davies M."/>
            <person name="Mcmillan D.J."/>
        </authorList>
    </citation>
    <scope>NUCLEOTIDE SEQUENCE [LARGE SCALE GENOMIC DNA]</scope>
    <source>
        <strain evidence="4 6">SAVE376</strain>
    </source>
</reference>
<sequence length="326" mass="34360">MAADPTEEPATEVPIPPDLAPATAPRGSVPASLAPQDNVLGGILLILGAVTLFSCSDAVSKHLRGTLPSGEIVWIRYLVFVAMTLALLGRNRFRGLHARRPGLQLLRGLCVLTSSVLFVIGLGYLPLAEATAINYVAPTFITLLSIPVLGEVVGPRRWIALLVGFVGVLIVVQPGGGTFQWAAVLPLLTAAAWAGAVVITRRIGVADHPGTTMFWTACTGFVALTLFLPFDFRMPTGWELGLGLLHGVLGSAGQMLVVQAYRQAPASVLAPFSYGQIVTSAFVGYVVFGAFPGQAMLLGSGVIIASGLYTAHRERLRARERRGEAG</sequence>
<keyword evidence="6" id="KW-1185">Reference proteome</keyword>
<evidence type="ECO:0000256" key="2">
    <source>
        <dbReference type="SAM" id="Phobius"/>
    </source>
</evidence>
<dbReference type="OrthoDB" id="9812899at2"/>
<evidence type="ECO:0000313" key="5">
    <source>
        <dbReference type="EMBL" id="SUE95030.1"/>
    </source>
</evidence>
<dbReference type="InterPro" id="IPR000620">
    <property type="entry name" value="EamA_dom"/>
</dbReference>
<evidence type="ECO:0000313" key="4">
    <source>
        <dbReference type="EMBL" id="ONH82762.1"/>
    </source>
</evidence>
<keyword evidence="2" id="KW-0812">Transmembrane</keyword>
<evidence type="ECO:0000313" key="7">
    <source>
        <dbReference type="Proteomes" id="UP000254919"/>
    </source>
</evidence>
<dbReference type="GO" id="GO:0016020">
    <property type="term" value="C:membrane"/>
    <property type="evidence" value="ECO:0007669"/>
    <property type="project" value="InterPro"/>
</dbReference>
<dbReference type="PANTHER" id="PTHR22911">
    <property type="entry name" value="ACYL-MALONYL CONDENSING ENZYME-RELATED"/>
    <property type="match status" value="1"/>
</dbReference>
<dbReference type="AlphaFoldDB" id="A0A1S8D352"/>
<feature type="transmembrane region" description="Helical" evidence="2">
    <location>
        <begin position="132"/>
        <end position="150"/>
    </location>
</feature>
<dbReference type="PANTHER" id="PTHR22911:SF103">
    <property type="entry name" value="BLR2811 PROTEIN"/>
    <property type="match status" value="1"/>
</dbReference>
<proteinExistence type="predicted"/>
<dbReference type="Gene3D" id="1.10.3730.20">
    <property type="match status" value="1"/>
</dbReference>
<dbReference type="Proteomes" id="UP000254919">
    <property type="component" value="Unassembled WGS sequence"/>
</dbReference>
<evidence type="ECO:0000259" key="3">
    <source>
        <dbReference type="Pfam" id="PF00892"/>
    </source>
</evidence>